<keyword evidence="1" id="KW-0812">Transmembrane</keyword>
<keyword evidence="1" id="KW-1133">Transmembrane helix</keyword>
<evidence type="ECO:0000256" key="1">
    <source>
        <dbReference type="SAM" id="Phobius"/>
    </source>
</evidence>
<gene>
    <name evidence="2" type="ORF">J0M35_08125</name>
</gene>
<sequence>MPNKQAENSEALFGIKLDYKCPLSWNDLDGNEQVRNCRRCKQNVYNLSMMTRDEAYRFINETEGKECVAFYQRRDGKLITRDCVSILGRQELTAKYNFWAWINFLCSAGLLALLQIVGPAGLCTLVQGVGPIMVEESETKLEKNTKPKEDAIRKE</sequence>
<keyword evidence="1" id="KW-0472">Membrane</keyword>
<evidence type="ECO:0000313" key="2">
    <source>
        <dbReference type="EMBL" id="MBN8660311.1"/>
    </source>
</evidence>
<dbReference type="AlphaFoldDB" id="A0A8J7PCA7"/>
<reference evidence="2" key="1">
    <citation type="submission" date="2021-02" db="EMBL/GenBank/DDBJ databases">
        <title>Genome-Resolved Metagenomics of a Microbial Community Performing Photosynthetic Biological Nutrient Removal.</title>
        <authorList>
            <person name="Mcdaniel E.A."/>
        </authorList>
    </citation>
    <scope>NUCLEOTIDE SEQUENCE</scope>
    <source>
        <strain evidence="2">UWPOB_OBS1</strain>
    </source>
</reference>
<feature type="transmembrane region" description="Helical" evidence="1">
    <location>
        <begin position="98"/>
        <end position="117"/>
    </location>
</feature>
<dbReference type="EMBL" id="JAFLCK010000009">
    <property type="protein sequence ID" value="MBN8660311.1"/>
    <property type="molecule type" value="Genomic_DNA"/>
</dbReference>
<name>A0A8J7PCA7_9BACT</name>
<organism evidence="2 3">
    <name type="scientific">Candidatus Obscuribacter phosphatis</name>
    <dbReference type="NCBI Taxonomy" id="1906157"/>
    <lineage>
        <taxon>Bacteria</taxon>
        <taxon>Bacillati</taxon>
        <taxon>Candidatus Melainabacteria</taxon>
        <taxon>Candidatus Obscuribacterales</taxon>
        <taxon>Candidatus Obscuribacteraceae</taxon>
        <taxon>Candidatus Obscuribacter</taxon>
    </lineage>
</organism>
<comment type="caution">
    <text evidence="2">The sequence shown here is derived from an EMBL/GenBank/DDBJ whole genome shotgun (WGS) entry which is preliminary data.</text>
</comment>
<protein>
    <submittedName>
        <fullName evidence="2">Uncharacterized protein</fullName>
    </submittedName>
</protein>
<proteinExistence type="predicted"/>
<evidence type="ECO:0000313" key="3">
    <source>
        <dbReference type="Proteomes" id="UP000664277"/>
    </source>
</evidence>
<dbReference type="Proteomes" id="UP000664277">
    <property type="component" value="Unassembled WGS sequence"/>
</dbReference>
<accession>A0A8J7PCA7</accession>